<keyword evidence="3" id="KW-1185">Reference proteome</keyword>
<dbReference type="AlphaFoldDB" id="A0A7J6S1T5"/>
<evidence type="ECO:0000313" key="2">
    <source>
        <dbReference type="EMBL" id="KAF4726703.1"/>
    </source>
</evidence>
<feature type="region of interest" description="Disordered" evidence="1">
    <location>
        <begin position="275"/>
        <end position="307"/>
    </location>
</feature>
<evidence type="ECO:0000256" key="1">
    <source>
        <dbReference type="SAM" id="MobiDB-lite"/>
    </source>
</evidence>
<accession>A0A7J6S1T5</accession>
<name>A0A7J6S1T5_PEROL</name>
<feature type="region of interest" description="Disordered" evidence="1">
    <location>
        <begin position="195"/>
        <end position="225"/>
    </location>
</feature>
<feature type="compositionally biased region" description="Basic and acidic residues" evidence="1">
    <location>
        <begin position="205"/>
        <end position="216"/>
    </location>
</feature>
<sequence length="307" mass="34516">MPRRCIDYVSSVNVLPSLFAPLLLLPTPGWGTLHPHTSNPFYDRLGFYRIRETDKYKIRNLADLAMVIDIKKKERTAPLVDLDFVHTNGSQYHVGPMNPTASTREGQPVPKNLDGYLRGMCWGLRQSVFQSPRESVYSQMKRVSDVFQSDLSRCKVGNTIIRPAEDGSIILGFFTTIGRPKVYDITDYLFVTMEPSQVGSSRSTNSERHNRPDREGPVPSVGAVGEEVDTPPVVERTRVDPQPSTVGKRRVDAEAVMEVPQKAARVEWWQRESWDRSATAQTAPKHGSGTGGYPTKYGKIYHVEPRV</sequence>
<reference evidence="2 3" key="1">
    <citation type="submission" date="2020-04" db="EMBL/GenBank/DDBJ databases">
        <title>Perkinsus olseni comparative genomics.</title>
        <authorList>
            <person name="Bogema D.R."/>
        </authorList>
    </citation>
    <scope>NUCLEOTIDE SEQUENCE [LARGE SCALE GENOMIC DNA]</scope>
    <source>
        <strain evidence="2 3">ATCC PRA-207</strain>
    </source>
</reference>
<proteinExistence type="predicted"/>
<feature type="compositionally biased region" description="Polar residues" evidence="1">
    <location>
        <begin position="195"/>
        <end position="204"/>
    </location>
</feature>
<comment type="caution">
    <text evidence="2">The sequence shown here is derived from an EMBL/GenBank/DDBJ whole genome shotgun (WGS) entry which is preliminary data.</text>
</comment>
<organism evidence="2 3">
    <name type="scientific">Perkinsus olseni</name>
    <name type="common">Perkinsus atlanticus</name>
    <dbReference type="NCBI Taxonomy" id="32597"/>
    <lineage>
        <taxon>Eukaryota</taxon>
        <taxon>Sar</taxon>
        <taxon>Alveolata</taxon>
        <taxon>Perkinsozoa</taxon>
        <taxon>Perkinsea</taxon>
        <taxon>Perkinsida</taxon>
        <taxon>Perkinsidae</taxon>
        <taxon>Perkinsus</taxon>
    </lineage>
</organism>
<protein>
    <submittedName>
        <fullName evidence="2">Uncharacterized protein</fullName>
    </submittedName>
</protein>
<dbReference type="EMBL" id="JABANO010021499">
    <property type="protein sequence ID" value="KAF4726703.1"/>
    <property type="molecule type" value="Genomic_DNA"/>
</dbReference>
<gene>
    <name evidence="2" type="ORF">FOZ63_030346</name>
</gene>
<dbReference type="Proteomes" id="UP000553632">
    <property type="component" value="Unassembled WGS sequence"/>
</dbReference>
<evidence type="ECO:0000313" key="3">
    <source>
        <dbReference type="Proteomes" id="UP000553632"/>
    </source>
</evidence>